<dbReference type="EMBL" id="VFIY01000005">
    <property type="protein sequence ID" value="TPD61899.1"/>
    <property type="molecule type" value="Genomic_DNA"/>
</dbReference>
<dbReference type="Gene3D" id="3.30.830.10">
    <property type="entry name" value="Metalloenzyme, LuxS/M16 peptidase-like"/>
    <property type="match status" value="2"/>
</dbReference>
<evidence type="ECO:0000259" key="2">
    <source>
        <dbReference type="Pfam" id="PF00675"/>
    </source>
</evidence>
<feature type="signal peptide" evidence="1">
    <location>
        <begin position="1"/>
        <end position="23"/>
    </location>
</feature>
<dbReference type="InterPro" id="IPR011249">
    <property type="entry name" value="Metalloenz_LuxS/M16"/>
</dbReference>
<keyword evidence="5" id="KW-1185">Reference proteome</keyword>
<dbReference type="RefSeq" id="WP_139939735.1">
    <property type="nucleotide sequence ID" value="NZ_JBHSYP010000003.1"/>
</dbReference>
<feature type="domain" description="Peptidase M16 N-terminal" evidence="2">
    <location>
        <begin position="42"/>
        <end position="184"/>
    </location>
</feature>
<dbReference type="InterPro" id="IPR011765">
    <property type="entry name" value="Pept_M16_N"/>
</dbReference>
<dbReference type="PANTHER" id="PTHR11851">
    <property type="entry name" value="METALLOPROTEASE"/>
    <property type="match status" value="1"/>
</dbReference>
<dbReference type="OrthoDB" id="9811314at2"/>
<dbReference type="AlphaFoldDB" id="A0A501PN80"/>
<gene>
    <name evidence="4" type="ORF">FIV46_06745</name>
</gene>
<protein>
    <submittedName>
        <fullName evidence="4">Insulinase family protein</fullName>
    </submittedName>
</protein>
<dbReference type="GO" id="GO:0046872">
    <property type="term" value="F:metal ion binding"/>
    <property type="evidence" value="ECO:0007669"/>
    <property type="project" value="InterPro"/>
</dbReference>
<evidence type="ECO:0000313" key="4">
    <source>
        <dbReference type="EMBL" id="TPD61899.1"/>
    </source>
</evidence>
<dbReference type="InterPro" id="IPR050361">
    <property type="entry name" value="MPP/UQCRC_Complex"/>
</dbReference>
<sequence>MKLKSLLVALIVILVLPAGRALAAMDIQKVISPTGIEAWLVENHTIPVISMQFAFQGGEVKDPAHKAGLSALVSGLLDEGAGDMDSRTFQTALEEKAIKLGFSSGQDRFNGYLKTLTENREQAFNLLSLALNKPRFDPDAIDRIRQQLITILIRQQEDPSSIAAEIFREQSFPHHPYGNSPIGTEETLNSLTREDLLLYMEERLTRDRLVISVVGDVTAEELGELLDRTFGILVDEAIDARVTDTQPEMPAALYLKKHPGHQSKILFGHGGIKRLDPDWYAAFVMNYILGGGGLTSRLAETVREENGLAYSIGTGFQPREYSGLFSGSMGTQNERASEAIALTRDEIRRMRDEGVTEQELQDAKTYLTGSYALTFSTSDAIARQLLGAQILGFEPVYFERRNEYINAVTREQISRVAKRLLHPDNLFWVVVGSPANLESLDIPLMGDAAKTE</sequence>
<keyword evidence="1" id="KW-0732">Signal</keyword>
<dbReference type="Pfam" id="PF00675">
    <property type="entry name" value="Peptidase_M16"/>
    <property type="match status" value="1"/>
</dbReference>
<evidence type="ECO:0000256" key="1">
    <source>
        <dbReference type="SAM" id="SignalP"/>
    </source>
</evidence>
<comment type="caution">
    <text evidence="4">The sequence shown here is derived from an EMBL/GenBank/DDBJ whole genome shotgun (WGS) entry which is preliminary data.</text>
</comment>
<dbReference type="Pfam" id="PF05193">
    <property type="entry name" value="Peptidase_M16_C"/>
    <property type="match status" value="1"/>
</dbReference>
<dbReference type="InterPro" id="IPR007863">
    <property type="entry name" value="Peptidase_M16_C"/>
</dbReference>
<dbReference type="PANTHER" id="PTHR11851:SF224">
    <property type="entry name" value="PROCESSING PROTEASE"/>
    <property type="match status" value="1"/>
</dbReference>
<dbReference type="SUPFAM" id="SSF63411">
    <property type="entry name" value="LuxS/MPP-like metallohydrolase"/>
    <property type="match status" value="2"/>
</dbReference>
<evidence type="ECO:0000313" key="5">
    <source>
        <dbReference type="Proteomes" id="UP000319148"/>
    </source>
</evidence>
<dbReference type="Proteomes" id="UP000319148">
    <property type="component" value="Unassembled WGS sequence"/>
</dbReference>
<organism evidence="4 5">
    <name type="scientific">Emcibacter nanhaiensis</name>
    <dbReference type="NCBI Taxonomy" id="1505037"/>
    <lineage>
        <taxon>Bacteria</taxon>
        <taxon>Pseudomonadati</taxon>
        <taxon>Pseudomonadota</taxon>
        <taxon>Alphaproteobacteria</taxon>
        <taxon>Emcibacterales</taxon>
        <taxon>Emcibacteraceae</taxon>
        <taxon>Emcibacter</taxon>
    </lineage>
</organism>
<accession>A0A501PN80</accession>
<name>A0A501PN80_9PROT</name>
<reference evidence="5" key="1">
    <citation type="submission" date="2019-06" db="EMBL/GenBank/DDBJ databases">
        <title>The complete genome of Emcibacter congregatus ZYLT.</title>
        <authorList>
            <person name="Zhao Z."/>
        </authorList>
    </citation>
    <scope>NUCLEOTIDE SEQUENCE [LARGE SCALE GENOMIC DNA]</scope>
    <source>
        <strain evidence="5">MCCC 1A06723</strain>
    </source>
</reference>
<evidence type="ECO:0000259" key="3">
    <source>
        <dbReference type="Pfam" id="PF05193"/>
    </source>
</evidence>
<proteinExistence type="predicted"/>
<feature type="chain" id="PRO_5021403864" evidence="1">
    <location>
        <begin position="24"/>
        <end position="452"/>
    </location>
</feature>
<feature type="domain" description="Peptidase M16 C-terminal" evidence="3">
    <location>
        <begin position="190"/>
        <end position="366"/>
    </location>
</feature>